<sequence>YTWHTGIDDRAVWSRTTRSVQETETA</sequence>
<dbReference type="AlphaFoldDB" id="A0A1B6NSI6"/>
<gene>
    <name evidence="1" type="ORF">MGSAQ_002068</name>
</gene>
<feature type="non-terminal residue" evidence="1">
    <location>
        <position position="1"/>
    </location>
</feature>
<proteinExistence type="predicted"/>
<reference evidence="1" key="1">
    <citation type="submission" date="2013-11" db="EMBL/GenBank/DDBJ databases">
        <title>Microbial diversity, functional groups and degradation webs in Northern and Southern Mediterranean and Red Sea marine crude oil polluted sites.</title>
        <authorList>
            <person name="Daffonchio D."/>
            <person name="Mapelli F."/>
            <person name="Ferrer M."/>
            <person name="Richter M."/>
            <person name="Cherif A."/>
            <person name="Malkawi H.I."/>
            <person name="Yakimov M.M."/>
            <person name="Abdel-Fattah Y.R."/>
            <person name="Blaghen M."/>
            <person name="Golyshin P.N."/>
            <person name="Kalogerakis N."/>
            <person name="Boon N."/>
            <person name="Magagnini M."/>
            <person name="Fava F."/>
        </authorList>
    </citation>
    <scope>NUCLEOTIDE SEQUENCE</scope>
</reference>
<organism evidence="1">
    <name type="scientific">marine sediment metagenome</name>
    <dbReference type="NCBI Taxonomy" id="412755"/>
    <lineage>
        <taxon>unclassified sequences</taxon>
        <taxon>metagenomes</taxon>
        <taxon>ecological metagenomes</taxon>
    </lineage>
</organism>
<dbReference type="EMBL" id="AYSL01001152">
    <property type="protein sequence ID" value="KTF06436.1"/>
    <property type="molecule type" value="Genomic_DNA"/>
</dbReference>
<comment type="caution">
    <text evidence="1">The sequence shown here is derived from an EMBL/GenBank/DDBJ whole genome shotgun (WGS) entry which is preliminary data.</text>
</comment>
<evidence type="ECO:0000313" key="1">
    <source>
        <dbReference type="EMBL" id="KTF06436.1"/>
    </source>
</evidence>
<name>A0A1B6NSI6_9ZZZZ</name>
<accession>A0A1B6NSI6</accession>
<protein>
    <submittedName>
        <fullName evidence="1">Uncharacterized protein</fullName>
    </submittedName>
</protein>